<comment type="caution">
    <text evidence="2">The sequence shown here is derived from an EMBL/GenBank/DDBJ whole genome shotgun (WGS) entry which is preliminary data.</text>
</comment>
<dbReference type="GO" id="GO:0016747">
    <property type="term" value="F:acyltransferase activity, transferring groups other than amino-acyl groups"/>
    <property type="evidence" value="ECO:0007669"/>
    <property type="project" value="InterPro"/>
</dbReference>
<dbReference type="Gene3D" id="3.40.630.30">
    <property type="match status" value="1"/>
</dbReference>
<dbReference type="AlphaFoldDB" id="A0AA35TJ50"/>
<feature type="domain" description="N-acetyltransferase" evidence="1">
    <location>
        <begin position="26"/>
        <end position="180"/>
    </location>
</feature>
<evidence type="ECO:0000313" key="2">
    <source>
        <dbReference type="EMBL" id="CAI8049260.1"/>
    </source>
</evidence>
<dbReference type="Proteomes" id="UP001174909">
    <property type="component" value="Unassembled WGS sequence"/>
</dbReference>
<evidence type="ECO:0000313" key="3">
    <source>
        <dbReference type="Proteomes" id="UP001174909"/>
    </source>
</evidence>
<name>A0AA35TJ50_GEOBA</name>
<dbReference type="InterPro" id="IPR000182">
    <property type="entry name" value="GNAT_dom"/>
</dbReference>
<dbReference type="PANTHER" id="PTHR43415:SF3">
    <property type="entry name" value="GNAT-FAMILY ACETYLTRANSFERASE"/>
    <property type="match status" value="1"/>
</dbReference>
<organism evidence="2 3">
    <name type="scientific">Geodia barretti</name>
    <name type="common">Barrett's horny sponge</name>
    <dbReference type="NCBI Taxonomy" id="519541"/>
    <lineage>
        <taxon>Eukaryota</taxon>
        <taxon>Metazoa</taxon>
        <taxon>Porifera</taxon>
        <taxon>Demospongiae</taxon>
        <taxon>Heteroscleromorpha</taxon>
        <taxon>Tetractinellida</taxon>
        <taxon>Astrophorina</taxon>
        <taxon>Geodiidae</taxon>
        <taxon>Geodia</taxon>
    </lineage>
</organism>
<gene>
    <name evidence="2" type="ORF">GBAR_LOCUS27104</name>
</gene>
<reference evidence="2" key="1">
    <citation type="submission" date="2023-03" db="EMBL/GenBank/DDBJ databases">
        <authorList>
            <person name="Steffen K."/>
            <person name="Cardenas P."/>
        </authorList>
    </citation>
    <scope>NUCLEOTIDE SEQUENCE</scope>
</reference>
<protein>
    <recommendedName>
        <fullName evidence="1">N-acetyltransferase domain-containing protein</fullName>
    </recommendedName>
</protein>
<accession>A0AA35TJ50</accession>
<dbReference type="PROSITE" id="PS51186">
    <property type="entry name" value="GNAT"/>
    <property type="match status" value="1"/>
</dbReference>
<sequence length="195" mass="22984">MFPQISLNTDVSRDDVARMRDWLRDPEVSGLWYGNDDADGHALHIGYSPEQIQGASDEEWNQVFHQDERRIYALYATDESHIGEGQLLVEWPLEEAQLFIMIGRKDLWHHHYGTAALISMLDEAFEKLELHRVWVDVPEYNEHALQMFRHLGFVLEGHLRRTHRKDGDWYDSFAMGLLADEYGRRRDRVLTQYAT</sequence>
<keyword evidence="3" id="KW-1185">Reference proteome</keyword>
<dbReference type="SUPFAM" id="SSF55729">
    <property type="entry name" value="Acyl-CoA N-acyltransferases (Nat)"/>
    <property type="match status" value="1"/>
</dbReference>
<proteinExistence type="predicted"/>
<dbReference type="Pfam" id="PF13302">
    <property type="entry name" value="Acetyltransf_3"/>
    <property type="match status" value="1"/>
</dbReference>
<dbReference type="PANTHER" id="PTHR43415">
    <property type="entry name" value="SPERMIDINE N(1)-ACETYLTRANSFERASE"/>
    <property type="match status" value="1"/>
</dbReference>
<dbReference type="InterPro" id="IPR016181">
    <property type="entry name" value="Acyl_CoA_acyltransferase"/>
</dbReference>
<evidence type="ECO:0000259" key="1">
    <source>
        <dbReference type="PROSITE" id="PS51186"/>
    </source>
</evidence>
<dbReference type="EMBL" id="CASHTH010003782">
    <property type="protein sequence ID" value="CAI8049260.1"/>
    <property type="molecule type" value="Genomic_DNA"/>
</dbReference>